<dbReference type="Gene3D" id="3.30.200.20">
    <property type="entry name" value="Phosphorylase Kinase, domain 1"/>
    <property type="match status" value="1"/>
</dbReference>
<comment type="subcellular location">
    <subcellularLocation>
        <location evidence="1">Cell membrane</location>
    </subcellularLocation>
</comment>
<dbReference type="AlphaFoldDB" id="A0AAU9NWD0"/>
<sequence length="461" mass="53011">MVFSCRCFSVYFGEETEYLTIAKSSSESYHTACSEFDGKRFGSEPNFQDELPDLAKRPRNPRVFTLTELKAATTNFCRSSKIRESESGSVCMGRIKSSVYPYKTIKVSVKLRNSGVQGDKQLATEVNELWKIEHPNLVKLIGYCDEVDKHGTLELIVHEYMSNGSLHDHLSAKSDAPLSWARRLRVARDTACGLTYLHEGMDHPVIFSDFTPSNVLLDKEWHAKLLNFGNTSLSTSEGQTHVSGYAAPEYMKTGYLTTKSNVWSYGVLLYVLITGWPPLDPHRPMNEQKLLDWVKPYLSDDKFCQIVDSRIEIDDFGLREAKRLSIIANSCLRKNIKVRPKMSRVLDMLDQLMTKSVMERASDNEHRVLHEPYSSMKMKFKGLKNVGYDGVYRIKKYWRKPGIQGYKVCMYLFVRCDNDPALWTSDEIRDRPRPLPVIKELKEATYITDRKGPPSWDYDVR</sequence>
<dbReference type="GO" id="GO:0005886">
    <property type="term" value="C:plasma membrane"/>
    <property type="evidence" value="ECO:0007669"/>
    <property type="project" value="UniProtKB-SubCell"/>
</dbReference>
<dbReference type="InterPro" id="IPR015947">
    <property type="entry name" value="PUA-like_sf"/>
</dbReference>
<comment type="caution">
    <text evidence="4">The sequence shown here is derived from an EMBL/GenBank/DDBJ whole genome shotgun (WGS) entry which is preliminary data.</text>
</comment>
<dbReference type="SUPFAM" id="SSF56112">
    <property type="entry name" value="Protein kinase-like (PK-like)"/>
    <property type="match status" value="1"/>
</dbReference>
<dbReference type="Proteomes" id="UP001157418">
    <property type="component" value="Unassembled WGS sequence"/>
</dbReference>
<dbReference type="InterPro" id="IPR003105">
    <property type="entry name" value="SRA_YDG"/>
</dbReference>
<dbReference type="Gene3D" id="1.10.510.10">
    <property type="entry name" value="Transferase(Phosphotransferase) domain 1"/>
    <property type="match status" value="1"/>
</dbReference>
<accession>A0AAU9NWD0</accession>
<organism evidence="4 5">
    <name type="scientific">Lactuca virosa</name>
    <dbReference type="NCBI Taxonomy" id="75947"/>
    <lineage>
        <taxon>Eukaryota</taxon>
        <taxon>Viridiplantae</taxon>
        <taxon>Streptophyta</taxon>
        <taxon>Embryophyta</taxon>
        <taxon>Tracheophyta</taxon>
        <taxon>Spermatophyta</taxon>
        <taxon>Magnoliopsida</taxon>
        <taxon>eudicotyledons</taxon>
        <taxon>Gunneridae</taxon>
        <taxon>Pentapetalae</taxon>
        <taxon>asterids</taxon>
        <taxon>campanulids</taxon>
        <taxon>Asterales</taxon>
        <taxon>Asteraceae</taxon>
        <taxon>Cichorioideae</taxon>
        <taxon>Cichorieae</taxon>
        <taxon>Lactucinae</taxon>
        <taxon>Lactuca</taxon>
    </lineage>
</organism>
<dbReference type="EMBL" id="CAKMRJ010005412">
    <property type="protein sequence ID" value="CAH1441999.1"/>
    <property type="molecule type" value="Genomic_DNA"/>
</dbReference>
<evidence type="ECO:0000256" key="2">
    <source>
        <dbReference type="ARBA" id="ARBA00022475"/>
    </source>
</evidence>
<dbReference type="GO" id="GO:0004672">
    <property type="term" value="F:protein kinase activity"/>
    <property type="evidence" value="ECO:0007669"/>
    <property type="project" value="InterPro"/>
</dbReference>
<feature type="domain" description="Protein kinase" evidence="3">
    <location>
        <begin position="76"/>
        <end position="353"/>
    </location>
</feature>
<name>A0AAU9NWD0_9ASTR</name>
<dbReference type="InterPro" id="IPR050823">
    <property type="entry name" value="Plant_Ser_Thr_Prot_Kinase"/>
</dbReference>
<keyword evidence="2" id="KW-1003">Cell membrane</keyword>
<dbReference type="SUPFAM" id="SSF88697">
    <property type="entry name" value="PUA domain-like"/>
    <property type="match status" value="1"/>
</dbReference>
<dbReference type="InterPro" id="IPR001245">
    <property type="entry name" value="Ser-Thr/Tyr_kinase_cat_dom"/>
</dbReference>
<dbReference type="PANTHER" id="PTHR45621">
    <property type="entry name" value="OS01G0588500 PROTEIN-RELATED"/>
    <property type="match status" value="1"/>
</dbReference>
<reference evidence="4 5" key="1">
    <citation type="submission" date="2022-01" db="EMBL/GenBank/DDBJ databases">
        <authorList>
            <person name="Xiong W."/>
            <person name="Schranz E."/>
        </authorList>
    </citation>
    <scope>NUCLEOTIDE SEQUENCE [LARGE SCALE GENOMIC DNA]</scope>
</reference>
<protein>
    <recommendedName>
        <fullName evidence="3">Protein kinase domain-containing protein</fullName>
    </recommendedName>
</protein>
<evidence type="ECO:0000313" key="4">
    <source>
        <dbReference type="EMBL" id="CAH1441999.1"/>
    </source>
</evidence>
<evidence type="ECO:0000313" key="5">
    <source>
        <dbReference type="Proteomes" id="UP001157418"/>
    </source>
</evidence>
<proteinExistence type="predicted"/>
<keyword evidence="2" id="KW-0472">Membrane</keyword>
<dbReference type="InterPro" id="IPR000719">
    <property type="entry name" value="Prot_kinase_dom"/>
</dbReference>
<gene>
    <name evidence="4" type="ORF">LVIROSA_LOCUS28019</name>
</gene>
<dbReference type="PROSITE" id="PS50011">
    <property type="entry name" value="PROTEIN_KINASE_DOM"/>
    <property type="match status" value="1"/>
</dbReference>
<dbReference type="Pfam" id="PF02182">
    <property type="entry name" value="SAD_SRA"/>
    <property type="match status" value="1"/>
</dbReference>
<evidence type="ECO:0000259" key="3">
    <source>
        <dbReference type="PROSITE" id="PS50011"/>
    </source>
</evidence>
<dbReference type="InterPro" id="IPR011009">
    <property type="entry name" value="Kinase-like_dom_sf"/>
</dbReference>
<evidence type="ECO:0000256" key="1">
    <source>
        <dbReference type="ARBA" id="ARBA00004236"/>
    </source>
</evidence>
<dbReference type="Pfam" id="PF07714">
    <property type="entry name" value="PK_Tyr_Ser-Thr"/>
    <property type="match status" value="1"/>
</dbReference>
<dbReference type="GO" id="GO:0005524">
    <property type="term" value="F:ATP binding"/>
    <property type="evidence" value="ECO:0007669"/>
    <property type="project" value="InterPro"/>
</dbReference>
<keyword evidence="5" id="KW-1185">Reference proteome</keyword>